<feature type="transmembrane region" description="Helical" evidence="1">
    <location>
        <begin position="204"/>
        <end position="227"/>
    </location>
</feature>
<dbReference type="Proteomes" id="UP000192591">
    <property type="component" value="Unassembled WGS sequence"/>
</dbReference>
<keyword evidence="1" id="KW-1133">Transmembrane helix</keyword>
<dbReference type="RefSeq" id="WP_081191279.1">
    <property type="nucleotide sequence ID" value="NZ_MWIH01000005.1"/>
</dbReference>
<feature type="transmembrane region" description="Helical" evidence="1">
    <location>
        <begin position="100"/>
        <end position="121"/>
    </location>
</feature>
<dbReference type="AlphaFoldDB" id="A0A1V9A517"/>
<evidence type="ECO:0000313" key="2">
    <source>
        <dbReference type="EMBL" id="OQO92173.1"/>
    </source>
</evidence>
<name>A0A1V9A517_SACPI</name>
<gene>
    <name evidence="2" type="ORF">B1813_07920</name>
</gene>
<reference evidence="2 3" key="1">
    <citation type="submission" date="2017-02" db="EMBL/GenBank/DDBJ databases">
        <title>Draft genome of Saccharomonospora sp. 154.</title>
        <authorList>
            <person name="Alonso-Carmona G.S."/>
            <person name="De La Haba R."/>
            <person name="Vera-Gargallo B."/>
            <person name="Sandoval-Trujillo A.H."/>
            <person name="Ramirez-Duran N."/>
            <person name="Ventosa A."/>
        </authorList>
    </citation>
    <scope>NUCLEOTIDE SEQUENCE [LARGE SCALE GENOMIC DNA]</scope>
    <source>
        <strain evidence="2 3">LRS4.154</strain>
    </source>
</reference>
<sequence>MFGYVTAPALEFSSTNMVVALTLLVACWAVIGLVAGYVALMLTPLLATRFDAASTKEIVVLAVRALLHLAGWVLLLLAFFRSDWEASILGNAWADTVLKAVATLPAAVASALLTALAVVLLPRSSGSGRLWLGIANVLACLVLTALSFGGVFALTIRFGFSPDGSSLPKFIYMAGYAPLLLVSAVFLVVAVGTRFGAPWTHRRAGGVSTVLFTVGLVTTYVLLQRYGPVTIPVTEEPVTTEIVEAELGLFGAVALFAAGVLGLVAPTESGDAQ</sequence>
<organism evidence="2 3">
    <name type="scientific">Saccharomonospora piscinae</name>
    <dbReference type="NCBI Taxonomy" id="687388"/>
    <lineage>
        <taxon>Bacteria</taxon>
        <taxon>Bacillati</taxon>
        <taxon>Actinomycetota</taxon>
        <taxon>Actinomycetes</taxon>
        <taxon>Pseudonocardiales</taxon>
        <taxon>Pseudonocardiaceae</taxon>
        <taxon>Saccharomonospora</taxon>
    </lineage>
</organism>
<dbReference type="STRING" id="1962155.B1813_07920"/>
<keyword evidence="1" id="KW-0472">Membrane</keyword>
<feature type="transmembrane region" description="Helical" evidence="1">
    <location>
        <begin position="170"/>
        <end position="192"/>
    </location>
</feature>
<feature type="transmembrane region" description="Helical" evidence="1">
    <location>
        <begin position="247"/>
        <end position="265"/>
    </location>
</feature>
<feature type="transmembrane region" description="Helical" evidence="1">
    <location>
        <begin position="20"/>
        <end position="46"/>
    </location>
</feature>
<comment type="caution">
    <text evidence="2">The sequence shown here is derived from an EMBL/GenBank/DDBJ whole genome shotgun (WGS) entry which is preliminary data.</text>
</comment>
<proteinExistence type="predicted"/>
<dbReference type="EMBL" id="MWIH01000005">
    <property type="protein sequence ID" value="OQO92173.1"/>
    <property type="molecule type" value="Genomic_DNA"/>
</dbReference>
<accession>A0A1V9A517</accession>
<protein>
    <submittedName>
        <fullName evidence="2">Uncharacterized protein</fullName>
    </submittedName>
</protein>
<evidence type="ECO:0000256" key="1">
    <source>
        <dbReference type="SAM" id="Phobius"/>
    </source>
</evidence>
<keyword evidence="3" id="KW-1185">Reference proteome</keyword>
<keyword evidence="1" id="KW-0812">Transmembrane</keyword>
<feature type="transmembrane region" description="Helical" evidence="1">
    <location>
        <begin position="133"/>
        <end position="158"/>
    </location>
</feature>
<feature type="transmembrane region" description="Helical" evidence="1">
    <location>
        <begin position="58"/>
        <end position="80"/>
    </location>
</feature>
<evidence type="ECO:0000313" key="3">
    <source>
        <dbReference type="Proteomes" id="UP000192591"/>
    </source>
</evidence>